<keyword evidence="1" id="KW-0812">Transmembrane</keyword>
<dbReference type="EMBL" id="JACXJA010000019">
    <property type="protein sequence ID" value="MBD2863357.1"/>
    <property type="molecule type" value="Genomic_DNA"/>
</dbReference>
<dbReference type="InterPro" id="IPR050490">
    <property type="entry name" value="Bact_solute-bd_prot1"/>
</dbReference>
<keyword evidence="1" id="KW-0472">Membrane</keyword>
<dbReference type="Proteomes" id="UP000639396">
    <property type="component" value="Unassembled WGS sequence"/>
</dbReference>
<dbReference type="Gene3D" id="3.40.190.10">
    <property type="entry name" value="Periplasmic binding protein-like II"/>
    <property type="match status" value="1"/>
</dbReference>
<evidence type="ECO:0000313" key="3">
    <source>
        <dbReference type="Proteomes" id="UP000639396"/>
    </source>
</evidence>
<dbReference type="Pfam" id="PF01547">
    <property type="entry name" value="SBP_bac_1"/>
    <property type="match status" value="1"/>
</dbReference>
<dbReference type="RefSeq" id="WP_190928989.1">
    <property type="nucleotide sequence ID" value="NZ_JACXJA010000019.1"/>
</dbReference>
<name>A0A927H0P5_9BACL</name>
<sequence length="503" mass="56372">MRPKRFPDWEKELKHFPLNPKGVPPKLMNSVEERIAMEATTKRSRGKVWVAAAALLLASAILFTQREPILGLFKQEVKTPQFDVKTERSIKVQWVDGMSFMSRYGNAFIIQYPNMDVDAINSPPYDPQKDRAVQFEELIEKEKPDVVYVPMEVYKKLADKGLLLPLDPFIQKEKYDLGVFQESVVETIRDSGGGKLYGMAPNFSTQALYYNKSLFDKYGVPYPTDQMSWEDVLALAQRFPANGQGEDRVYGLIPYSASPYGTAESIGRTKGIGLTDADVSKMTANTDAWRSIFQFVADGVKKGWLYESKPLTGSISGADFYKRNPFLTGNAAMMVSTNSTANDLIQAKQRYNLADFAWDIVTEPVDPAKPNVSSTFRIDEIYAIPANSENARDGWELIKSIHSEAMTRKVSSSYTGNFGLYSRKFESRTPITYRLEAFTMLRPDDQASSLAIMDRPLYTSLSAIVNEEMKSAAAGTKSLDDAIGAIQQRGQTAIEQAKVEKKP</sequence>
<reference evidence="2" key="1">
    <citation type="submission" date="2020-09" db="EMBL/GenBank/DDBJ databases">
        <title>A novel bacterium of genus Paenibacillus, isolated from South China Sea.</title>
        <authorList>
            <person name="Huang H."/>
            <person name="Mo K."/>
            <person name="Hu Y."/>
        </authorList>
    </citation>
    <scope>NUCLEOTIDE SEQUENCE</scope>
    <source>
        <strain evidence="2">IB182363</strain>
    </source>
</reference>
<dbReference type="PANTHER" id="PTHR43649:SF12">
    <property type="entry name" value="DIACETYLCHITOBIOSE BINDING PROTEIN DASA"/>
    <property type="match status" value="1"/>
</dbReference>
<gene>
    <name evidence="2" type="ORF">IDH45_15295</name>
</gene>
<organism evidence="2 3">
    <name type="scientific">Paenibacillus oceani</name>
    <dbReference type="NCBI Taxonomy" id="2772510"/>
    <lineage>
        <taxon>Bacteria</taxon>
        <taxon>Bacillati</taxon>
        <taxon>Bacillota</taxon>
        <taxon>Bacilli</taxon>
        <taxon>Bacillales</taxon>
        <taxon>Paenibacillaceae</taxon>
        <taxon>Paenibacillus</taxon>
    </lineage>
</organism>
<evidence type="ECO:0000256" key="1">
    <source>
        <dbReference type="SAM" id="Phobius"/>
    </source>
</evidence>
<feature type="transmembrane region" description="Helical" evidence="1">
    <location>
        <begin position="48"/>
        <end position="65"/>
    </location>
</feature>
<dbReference type="PANTHER" id="PTHR43649">
    <property type="entry name" value="ARABINOSE-BINDING PROTEIN-RELATED"/>
    <property type="match status" value="1"/>
</dbReference>
<dbReference type="SUPFAM" id="SSF53850">
    <property type="entry name" value="Periplasmic binding protein-like II"/>
    <property type="match status" value="1"/>
</dbReference>
<keyword evidence="1" id="KW-1133">Transmembrane helix</keyword>
<accession>A0A927H0P5</accession>
<comment type="caution">
    <text evidence="2">The sequence shown here is derived from an EMBL/GenBank/DDBJ whole genome shotgun (WGS) entry which is preliminary data.</text>
</comment>
<proteinExistence type="predicted"/>
<keyword evidence="3" id="KW-1185">Reference proteome</keyword>
<dbReference type="InterPro" id="IPR006059">
    <property type="entry name" value="SBP"/>
</dbReference>
<dbReference type="AlphaFoldDB" id="A0A927H0P5"/>
<protein>
    <submittedName>
        <fullName evidence="2">Extracellular solute-binding protein</fullName>
    </submittedName>
</protein>
<evidence type="ECO:0000313" key="2">
    <source>
        <dbReference type="EMBL" id="MBD2863357.1"/>
    </source>
</evidence>